<proteinExistence type="predicted"/>
<feature type="region of interest" description="Disordered" evidence="1">
    <location>
        <begin position="1"/>
        <end position="75"/>
    </location>
</feature>
<gene>
    <name evidence="2" type="ORF">SDC9_162150</name>
</gene>
<feature type="compositionally biased region" description="Low complexity" evidence="1">
    <location>
        <begin position="15"/>
        <end position="29"/>
    </location>
</feature>
<dbReference type="AlphaFoldDB" id="A0A645FKB3"/>
<reference evidence="2" key="1">
    <citation type="submission" date="2019-08" db="EMBL/GenBank/DDBJ databases">
        <authorList>
            <person name="Kucharzyk K."/>
            <person name="Murdoch R.W."/>
            <person name="Higgins S."/>
            <person name="Loffler F."/>
        </authorList>
    </citation>
    <scope>NUCLEOTIDE SEQUENCE</scope>
</reference>
<dbReference type="EMBL" id="VSSQ01061497">
    <property type="protein sequence ID" value="MPN14821.1"/>
    <property type="molecule type" value="Genomic_DNA"/>
</dbReference>
<comment type="caution">
    <text evidence="2">The sequence shown here is derived from an EMBL/GenBank/DDBJ whole genome shotgun (WGS) entry which is preliminary data.</text>
</comment>
<feature type="compositionally biased region" description="Low complexity" evidence="1">
    <location>
        <begin position="55"/>
        <end position="70"/>
    </location>
</feature>
<evidence type="ECO:0000313" key="2">
    <source>
        <dbReference type="EMBL" id="MPN14821.1"/>
    </source>
</evidence>
<protein>
    <submittedName>
        <fullName evidence="2">Uncharacterized protein</fullName>
    </submittedName>
</protein>
<name>A0A645FKB3_9ZZZZ</name>
<organism evidence="2">
    <name type="scientific">bioreactor metagenome</name>
    <dbReference type="NCBI Taxonomy" id="1076179"/>
    <lineage>
        <taxon>unclassified sequences</taxon>
        <taxon>metagenomes</taxon>
        <taxon>ecological metagenomes</taxon>
    </lineage>
</organism>
<feature type="compositionally biased region" description="Polar residues" evidence="1">
    <location>
        <begin position="30"/>
        <end position="46"/>
    </location>
</feature>
<sequence>MKRAPGGKPAPLPPARALRPPAKPTTTRPSTISASNPRSTFRTTPSAGCRSRRGASQSVPKPKPKSSAAPTRPCRDATSAIRANWSILSPCGPVSAKAGTIISRAAALNFISTSPMLPIASFSMRSSAVMRAAISCSVTPRPA</sequence>
<evidence type="ECO:0000256" key="1">
    <source>
        <dbReference type="SAM" id="MobiDB-lite"/>
    </source>
</evidence>
<accession>A0A645FKB3</accession>